<dbReference type="NCBIfam" id="NF010532">
    <property type="entry name" value="PRK13922.9-3"/>
    <property type="match status" value="1"/>
</dbReference>
<comment type="similarity">
    <text evidence="1">Belongs to the MreC family.</text>
</comment>
<dbReference type="AlphaFoldDB" id="J9G458"/>
<keyword evidence="6" id="KW-0812">Transmembrane</keyword>
<keyword evidence="6" id="KW-0472">Membrane</keyword>
<sequence length="282" mass="31668">MKNLLNFFLKYNYWFLLVFLEVISFTLLFRFNNYQGSAFFTSANAMVGSLYQVAHNVTGYFHLKTINHELVQRNVELELQLQQACQALAQATGDSTHWVRMKEEALSDYDIYPASVINNSITHADNYITLDKGEADGIRSEMGVVNGNGVVGIVYLTSPHYSIVIPVLNSKSSISCKIQRSDYFGFLKWDGGSSAYAIVKDMPRHSLFSLGDTIVTSGHSAVFPAGIPVGTVDDMKDSHDGLSYLLRVKLFTDFARLNDVRVIAHKGQKEQMELEKKVRTTK</sequence>
<dbReference type="InterPro" id="IPR042175">
    <property type="entry name" value="Cell/Rod_MreC_2"/>
</dbReference>
<evidence type="ECO:0000259" key="7">
    <source>
        <dbReference type="Pfam" id="PF04085"/>
    </source>
</evidence>
<keyword evidence="6" id="KW-1133">Transmembrane helix</keyword>
<evidence type="ECO:0000256" key="3">
    <source>
        <dbReference type="ARBA" id="ARBA00022960"/>
    </source>
</evidence>
<keyword evidence="3" id="KW-0133">Cell shape</keyword>
<dbReference type="InterPro" id="IPR042177">
    <property type="entry name" value="Cell/Rod_1"/>
</dbReference>
<accession>J9G458</accession>
<dbReference type="Gene3D" id="2.40.10.340">
    <property type="entry name" value="Rod shape-determining protein MreC, domain 1"/>
    <property type="match status" value="1"/>
</dbReference>
<feature type="coiled-coil region" evidence="5">
    <location>
        <begin position="67"/>
        <end position="94"/>
    </location>
</feature>
<evidence type="ECO:0000256" key="6">
    <source>
        <dbReference type="SAM" id="Phobius"/>
    </source>
</evidence>
<reference evidence="8" key="1">
    <citation type="journal article" date="2012" name="PLoS ONE">
        <title>Gene sets for utilization of primary and secondary nutrition supplies in the distal gut of endangered iberian lynx.</title>
        <authorList>
            <person name="Alcaide M."/>
            <person name="Messina E."/>
            <person name="Richter M."/>
            <person name="Bargiela R."/>
            <person name="Peplies J."/>
            <person name="Huws S.A."/>
            <person name="Newbold C.J."/>
            <person name="Golyshin P.N."/>
            <person name="Simon M.A."/>
            <person name="Lopez G."/>
            <person name="Yakimov M.M."/>
            <person name="Ferrer M."/>
        </authorList>
    </citation>
    <scope>NUCLEOTIDE SEQUENCE</scope>
</reference>
<dbReference type="PIRSF" id="PIRSF038471">
    <property type="entry name" value="MreC"/>
    <property type="match status" value="1"/>
</dbReference>
<comment type="caution">
    <text evidence="8">The sequence shown here is derived from an EMBL/GenBank/DDBJ whole genome shotgun (WGS) entry which is preliminary data.</text>
</comment>
<gene>
    <name evidence="8" type="ORF">EVA_10249</name>
</gene>
<evidence type="ECO:0000256" key="5">
    <source>
        <dbReference type="SAM" id="Coils"/>
    </source>
</evidence>
<evidence type="ECO:0000256" key="2">
    <source>
        <dbReference type="ARBA" id="ARBA00013855"/>
    </source>
</evidence>
<organism evidence="8">
    <name type="scientific">gut metagenome</name>
    <dbReference type="NCBI Taxonomy" id="749906"/>
    <lineage>
        <taxon>unclassified sequences</taxon>
        <taxon>metagenomes</taxon>
        <taxon>organismal metagenomes</taxon>
    </lineage>
</organism>
<dbReference type="InterPro" id="IPR055342">
    <property type="entry name" value="MreC_beta-barrel_core"/>
</dbReference>
<dbReference type="PANTHER" id="PTHR34138:SF1">
    <property type="entry name" value="CELL SHAPE-DETERMINING PROTEIN MREC"/>
    <property type="match status" value="1"/>
</dbReference>
<name>J9G458_9ZZZZ</name>
<feature type="transmembrane region" description="Helical" evidence="6">
    <location>
        <begin position="12"/>
        <end position="31"/>
    </location>
</feature>
<dbReference type="InterPro" id="IPR007221">
    <property type="entry name" value="MreC"/>
</dbReference>
<dbReference type="GO" id="GO:0008360">
    <property type="term" value="P:regulation of cell shape"/>
    <property type="evidence" value="ECO:0007669"/>
    <property type="project" value="UniProtKB-KW"/>
</dbReference>
<dbReference type="GO" id="GO:0005886">
    <property type="term" value="C:plasma membrane"/>
    <property type="evidence" value="ECO:0007669"/>
    <property type="project" value="TreeGrafter"/>
</dbReference>
<proteinExistence type="inferred from homology"/>
<protein>
    <recommendedName>
        <fullName evidence="2">Cell shape-determining protein MreC</fullName>
    </recommendedName>
    <alternativeName>
        <fullName evidence="4">Cell shape protein MreC</fullName>
    </alternativeName>
</protein>
<dbReference type="Gene3D" id="2.40.10.350">
    <property type="entry name" value="Rod shape-determining protein MreC, domain 2"/>
    <property type="match status" value="1"/>
</dbReference>
<dbReference type="PANTHER" id="PTHR34138">
    <property type="entry name" value="CELL SHAPE-DETERMINING PROTEIN MREC"/>
    <property type="match status" value="1"/>
</dbReference>
<evidence type="ECO:0000256" key="4">
    <source>
        <dbReference type="ARBA" id="ARBA00032089"/>
    </source>
</evidence>
<dbReference type="Pfam" id="PF04085">
    <property type="entry name" value="MreC"/>
    <property type="match status" value="1"/>
</dbReference>
<feature type="domain" description="Rod shape-determining protein MreC beta-barrel core" evidence="7">
    <location>
        <begin position="116"/>
        <end position="263"/>
    </location>
</feature>
<evidence type="ECO:0000256" key="1">
    <source>
        <dbReference type="ARBA" id="ARBA00009369"/>
    </source>
</evidence>
<dbReference type="EMBL" id="AMCI01002876">
    <property type="protein sequence ID" value="EJX01624.1"/>
    <property type="molecule type" value="Genomic_DNA"/>
</dbReference>
<keyword evidence="5" id="KW-0175">Coiled coil</keyword>
<evidence type="ECO:0000313" key="8">
    <source>
        <dbReference type="EMBL" id="EJX01624.1"/>
    </source>
</evidence>